<gene>
    <name evidence="1" type="ORF">DERF_002910</name>
</gene>
<keyword evidence="2" id="KW-1185">Reference proteome</keyword>
<proteinExistence type="predicted"/>
<reference evidence="1" key="2">
    <citation type="journal article" date="2022" name="Res Sq">
        <title>Comparative Genomics Reveals Insights into the Divergent Evolution of Astigmatic Mites and Household Pest Adaptations.</title>
        <authorList>
            <person name="Xiong Q."/>
            <person name="Wan A.T.-Y."/>
            <person name="Liu X.-Y."/>
            <person name="Fung C.S.-H."/>
            <person name="Xiao X."/>
            <person name="Malainual N."/>
            <person name="Hou J."/>
            <person name="Wang L."/>
            <person name="Wang M."/>
            <person name="Yang K."/>
            <person name="Cui Y."/>
            <person name="Leung E."/>
            <person name="Nong W."/>
            <person name="Shin S.-K."/>
            <person name="Au S."/>
            <person name="Jeong K.Y."/>
            <person name="Chew F.T."/>
            <person name="Hui J."/>
            <person name="Leung T.F."/>
            <person name="Tungtrongchitr A."/>
            <person name="Zhong N."/>
            <person name="Liu Z."/>
            <person name="Tsui S."/>
        </authorList>
    </citation>
    <scope>NUCLEOTIDE SEQUENCE</scope>
    <source>
        <strain evidence="1">Derf</strain>
        <tissue evidence="1">Whole organism</tissue>
    </source>
</reference>
<name>A0A922LC98_DERFA</name>
<evidence type="ECO:0000313" key="1">
    <source>
        <dbReference type="EMBL" id="KAH9529002.1"/>
    </source>
</evidence>
<organism evidence="1 2">
    <name type="scientific">Dermatophagoides farinae</name>
    <name type="common">American house dust mite</name>
    <dbReference type="NCBI Taxonomy" id="6954"/>
    <lineage>
        <taxon>Eukaryota</taxon>
        <taxon>Metazoa</taxon>
        <taxon>Ecdysozoa</taxon>
        <taxon>Arthropoda</taxon>
        <taxon>Chelicerata</taxon>
        <taxon>Arachnida</taxon>
        <taxon>Acari</taxon>
        <taxon>Acariformes</taxon>
        <taxon>Sarcoptiformes</taxon>
        <taxon>Astigmata</taxon>
        <taxon>Psoroptidia</taxon>
        <taxon>Analgoidea</taxon>
        <taxon>Pyroglyphidae</taxon>
        <taxon>Dermatophagoidinae</taxon>
        <taxon>Dermatophagoides</taxon>
    </lineage>
</organism>
<accession>A0A922LC98</accession>
<protein>
    <submittedName>
        <fullName evidence="1">Uncharacterized protein</fullName>
    </submittedName>
</protein>
<comment type="caution">
    <text evidence="1">The sequence shown here is derived from an EMBL/GenBank/DDBJ whole genome shotgun (WGS) entry which is preliminary data.</text>
</comment>
<reference evidence="1" key="1">
    <citation type="submission" date="2013-05" db="EMBL/GenBank/DDBJ databases">
        <authorList>
            <person name="Yim A.K.Y."/>
            <person name="Chan T.F."/>
            <person name="Ji K.M."/>
            <person name="Liu X.Y."/>
            <person name="Zhou J.W."/>
            <person name="Li R.Q."/>
            <person name="Yang K.Y."/>
            <person name="Li J."/>
            <person name="Li M."/>
            <person name="Law P.T.W."/>
            <person name="Wu Y.L."/>
            <person name="Cai Z.L."/>
            <person name="Qin H."/>
            <person name="Bao Y."/>
            <person name="Leung R.K.K."/>
            <person name="Ng P.K.S."/>
            <person name="Zou J."/>
            <person name="Zhong X.J."/>
            <person name="Ran P.X."/>
            <person name="Zhong N.S."/>
            <person name="Liu Z.G."/>
            <person name="Tsui S.K.W."/>
        </authorList>
    </citation>
    <scope>NUCLEOTIDE SEQUENCE</scope>
    <source>
        <strain evidence="1">Derf</strain>
        <tissue evidence="1">Whole organism</tissue>
    </source>
</reference>
<dbReference type="Proteomes" id="UP000790347">
    <property type="component" value="Unassembled WGS sequence"/>
</dbReference>
<dbReference type="AlphaFoldDB" id="A0A922LC98"/>
<evidence type="ECO:0000313" key="2">
    <source>
        <dbReference type="Proteomes" id="UP000790347"/>
    </source>
</evidence>
<sequence>MTKGSRFYYHNCIAVAVVSHNYHFEDMHKHITHCSLRLGGLELDQFEIRSSSLLDYNYSVRQW</sequence>
<dbReference type="EMBL" id="ASGP02000001">
    <property type="protein sequence ID" value="KAH9529002.1"/>
    <property type="molecule type" value="Genomic_DNA"/>
</dbReference>